<dbReference type="PANTHER" id="PTHR28047:SF5">
    <property type="entry name" value="PROTEIN DCG1"/>
    <property type="match status" value="1"/>
</dbReference>
<dbReference type="GO" id="GO:0047661">
    <property type="term" value="F:amino-acid racemase activity"/>
    <property type="evidence" value="ECO:0007669"/>
    <property type="project" value="InterPro"/>
</dbReference>
<organism evidence="2 3">
    <name type="scientific">Barrientosiimonas humi</name>
    <dbReference type="NCBI Taxonomy" id="999931"/>
    <lineage>
        <taxon>Bacteria</taxon>
        <taxon>Bacillati</taxon>
        <taxon>Actinomycetota</taxon>
        <taxon>Actinomycetes</taxon>
        <taxon>Micrococcales</taxon>
        <taxon>Dermacoccaceae</taxon>
        <taxon>Barrientosiimonas</taxon>
    </lineage>
</organism>
<dbReference type="Proteomes" id="UP000318336">
    <property type="component" value="Unassembled WGS sequence"/>
</dbReference>
<dbReference type="Gene3D" id="3.40.50.12500">
    <property type="match status" value="1"/>
</dbReference>
<reference evidence="2 3" key="1">
    <citation type="submission" date="2019-06" db="EMBL/GenBank/DDBJ databases">
        <title>Sequencing the genomes of 1000 actinobacteria strains.</title>
        <authorList>
            <person name="Klenk H.-P."/>
        </authorList>
    </citation>
    <scope>NUCLEOTIDE SEQUENCE [LARGE SCALE GENOMIC DNA]</scope>
    <source>
        <strain evidence="2 3">DSM 24617</strain>
    </source>
</reference>
<dbReference type="OrthoDB" id="9791723at2"/>
<sequence length="262" mass="26898">MSRSAPRVVLVNPNTTASMTEIALRAAQEVAAPGTVLVGRTSPTGPASIESHVDESLCVPGLLQAVAEETDADAFVVACFGDPGVEAVRELTGVPVVGIAEAAMKSATLLGRTFSVVTTLERTIGRARDLVTRHGLTAQCAGLHACDIPVLELETDPDGTYDRLLKVSAEVLRHDDCDVLVLGCAGMADLPGRLAAELGVPVVDGVAAATTMAEGLVRQGLVPRREGELAPPVPKAYTGVMGQVVPAAVRLSTPGDPPASTP</sequence>
<gene>
    <name evidence="2" type="ORF">FB554_1439</name>
</gene>
<keyword evidence="3" id="KW-1185">Reference proteome</keyword>
<dbReference type="PANTHER" id="PTHR28047">
    <property type="entry name" value="PROTEIN DCG1"/>
    <property type="match status" value="1"/>
</dbReference>
<accession>A0A542XBT0</accession>
<dbReference type="InterPro" id="IPR015942">
    <property type="entry name" value="Asp/Glu/hydantoin_racemase"/>
</dbReference>
<dbReference type="InterPro" id="IPR053714">
    <property type="entry name" value="Iso_Racemase_Enz_sf"/>
</dbReference>
<dbReference type="Pfam" id="PF01177">
    <property type="entry name" value="Asp_Glu_race"/>
    <property type="match status" value="1"/>
</dbReference>
<dbReference type="RefSeq" id="WP_142005329.1">
    <property type="nucleotide sequence ID" value="NZ_CAJTBP010000001.1"/>
</dbReference>
<name>A0A542XBT0_9MICO</name>
<dbReference type="InterPro" id="IPR052186">
    <property type="entry name" value="Hydantoin_racemase-like"/>
</dbReference>
<comment type="caution">
    <text evidence="2">The sequence shown here is derived from an EMBL/GenBank/DDBJ whole genome shotgun (WGS) entry which is preliminary data.</text>
</comment>
<evidence type="ECO:0000313" key="3">
    <source>
        <dbReference type="Proteomes" id="UP000318336"/>
    </source>
</evidence>
<evidence type="ECO:0000313" key="2">
    <source>
        <dbReference type="EMBL" id="TQL33297.1"/>
    </source>
</evidence>
<evidence type="ECO:0000256" key="1">
    <source>
        <dbReference type="ARBA" id="ARBA00038414"/>
    </source>
</evidence>
<proteinExistence type="inferred from homology"/>
<dbReference type="EMBL" id="VFOK01000001">
    <property type="protein sequence ID" value="TQL33297.1"/>
    <property type="molecule type" value="Genomic_DNA"/>
</dbReference>
<dbReference type="AlphaFoldDB" id="A0A542XBT0"/>
<comment type="similarity">
    <text evidence="1">Belongs to the HyuE racemase family.</text>
</comment>
<protein>
    <submittedName>
        <fullName evidence="2">Allantoin racemase</fullName>
    </submittedName>
</protein>